<evidence type="ECO:0000256" key="5">
    <source>
        <dbReference type="SAM" id="SignalP"/>
    </source>
</evidence>
<evidence type="ECO:0000256" key="2">
    <source>
        <dbReference type="ARBA" id="ARBA00023157"/>
    </source>
</evidence>
<dbReference type="EMBL" id="VEPZ02001098">
    <property type="protein sequence ID" value="KAE8694938.1"/>
    <property type="molecule type" value="Genomic_DNA"/>
</dbReference>
<feature type="domain" description="Pectinesterase inhibitor" evidence="6">
    <location>
        <begin position="21"/>
        <end position="169"/>
    </location>
</feature>
<name>A0A6A2ZSR1_HIBSY</name>
<dbReference type="InterPro" id="IPR006501">
    <property type="entry name" value="Pectinesterase_inhib_dom"/>
</dbReference>
<dbReference type="PANTHER" id="PTHR35357">
    <property type="entry name" value="OS02G0537100 PROTEIN"/>
    <property type="match status" value="1"/>
</dbReference>
<comment type="similarity">
    <text evidence="4">Belongs to the PMEI family.</text>
</comment>
<keyword evidence="7" id="KW-0560">Oxidoreductase</keyword>
<dbReference type="SUPFAM" id="SSF101148">
    <property type="entry name" value="Plant invertase/pectin methylesterase inhibitor"/>
    <property type="match status" value="1"/>
</dbReference>
<dbReference type="CDD" id="cd14859">
    <property type="entry name" value="PMEI_like"/>
    <property type="match status" value="1"/>
</dbReference>
<evidence type="ECO:0000259" key="6">
    <source>
        <dbReference type="SMART" id="SM00856"/>
    </source>
</evidence>
<comment type="caution">
    <text evidence="7">The sequence shown here is derived from an EMBL/GenBank/DDBJ whole genome shotgun (WGS) entry which is preliminary data.</text>
</comment>
<reference evidence="7" key="1">
    <citation type="submission" date="2019-09" db="EMBL/GenBank/DDBJ databases">
        <title>Draft genome information of white flower Hibiscus syriacus.</title>
        <authorList>
            <person name="Kim Y.-M."/>
        </authorList>
    </citation>
    <scope>NUCLEOTIDE SEQUENCE [LARGE SCALE GENOMIC DNA]</scope>
    <source>
        <strain evidence="7">YM2019G1</strain>
    </source>
</reference>
<feature type="signal peptide" evidence="5">
    <location>
        <begin position="1"/>
        <end position="21"/>
    </location>
</feature>
<keyword evidence="1 5" id="KW-0732">Signal</keyword>
<feature type="chain" id="PRO_5025533096" evidence="5">
    <location>
        <begin position="22"/>
        <end position="176"/>
    </location>
</feature>
<evidence type="ECO:0000256" key="1">
    <source>
        <dbReference type="ARBA" id="ARBA00022729"/>
    </source>
</evidence>
<accession>A0A6A2ZSR1</accession>
<organism evidence="7 8">
    <name type="scientific">Hibiscus syriacus</name>
    <name type="common">Rose of Sharon</name>
    <dbReference type="NCBI Taxonomy" id="106335"/>
    <lineage>
        <taxon>Eukaryota</taxon>
        <taxon>Viridiplantae</taxon>
        <taxon>Streptophyta</taxon>
        <taxon>Embryophyta</taxon>
        <taxon>Tracheophyta</taxon>
        <taxon>Spermatophyta</taxon>
        <taxon>Magnoliopsida</taxon>
        <taxon>eudicotyledons</taxon>
        <taxon>Gunneridae</taxon>
        <taxon>Pentapetalae</taxon>
        <taxon>rosids</taxon>
        <taxon>malvids</taxon>
        <taxon>Malvales</taxon>
        <taxon>Malvaceae</taxon>
        <taxon>Malvoideae</taxon>
        <taxon>Hibiscus</taxon>
    </lineage>
</organism>
<evidence type="ECO:0000313" key="7">
    <source>
        <dbReference type="EMBL" id="KAE8694938.1"/>
    </source>
</evidence>
<evidence type="ECO:0000313" key="8">
    <source>
        <dbReference type="Proteomes" id="UP000436088"/>
    </source>
</evidence>
<dbReference type="OrthoDB" id="773291at2759"/>
<evidence type="ECO:0000256" key="4">
    <source>
        <dbReference type="ARBA" id="ARBA00038471"/>
    </source>
</evidence>
<keyword evidence="8" id="KW-1185">Reference proteome</keyword>
<dbReference type="Proteomes" id="UP000436088">
    <property type="component" value="Unassembled WGS sequence"/>
</dbReference>
<gene>
    <name evidence="7" type="ORF">F3Y22_tig00110761pilonHSYRG00004</name>
</gene>
<keyword evidence="2" id="KW-1015">Disulfide bond</keyword>
<keyword evidence="7" id="KW-0503">Monooxygenase</keyword>
<dbReference type="NCBIfam" id="TIGR01614">
    <property type="entry name" value="PME_inhib"/>
    <property type="match status" value="1"/>
</dbReference>
<proteinExistence type="inferred from homology"/>
<dbReference type="AlphaFoldDB" id="A0A6A2ZSR1"/>
<dbReference type="GO" id="GO:0004857">
    <property type="term" value="F:enzyme inhibitor activity"/>
    <property type="evidence" value="ECO:0007669"/>
    <property type="project" value="InterPro"/>
</dbReference>
<dbReference type="SMART" id="SM00856">
    <property type="entry name" value="PMEI"/>
    <property type="match status" value="1"/>
</dbReference>
<dbReference type="PANTHER" id="PTHR35357:SF8">
    <property type="entry name" value="OS01G0111000 PROTEIN"/>
    <property type="match status" value="1"/>
</dbReference>
<evidence type="ECO:0000256" key="3">
    <source>
        <dbReference type="ARBA" id="ARBA00023180"/>
    </source>
</evidence>
<dbReference type="FunFam" id="1.20.140.40:FF:000011">
    <property type="entry name" value="Cell wall / vacuolar inhibitor of fructosidase 2"/>
    <property type="match status" value="1"/>
</dbReference>
<protein>
    <submittedName>
        <fullName evidence="7">Squalene monooxygenase</fullName>
    </submittedName>
</protein>
<keyword evidence="3" id="KW-0325">Glycoprotein</keyword>
<dbReference type="Pfam" id="PF04043">
    <property type="entry name" value="PMEI"/>
    <property type="match status" value="1"/>
</dbReference>
<dbReference type="Gene3D" id="1.20.140.40">
    <property type="entry name" value="Invertase/pectin methylesterase inhibitor family protein"/>
    <property type="match status" value="1"/>
</dbReference>
<sequence>MGSFFYIFFLISLALTSLTNGDAHLIQKTCKTTKYYDFCVSTLKSDPTSVDSDTKGLVVILVGVATANATATSTFLSSESLNATKDTALKEVLKECSHKYAYASDALRASAQDLASEFFDYANMHVMAAADYPNACHNMFRRHPKLIYPKEVARREDVLKHLCDVILDIIDYLGVN</sequence>
<dbReference type="InterPro" id="IPR035513">
    <property type="entry name" value="Invertase/methylesterase_inhib"/>
</dbReference>
<dbReference type="GO" id="GO:0004497">
    <property type="term" value="F:monooxygenase activity"/>
    <property type="evidence" value="ECO:0007669"/>
    <property type="project" value="UniProtKB-KW"/>
</dbReference>